<evidence type="ECO:0000256" key="3">
    <source>
        <dbReference type="ARBA" id="ARBA00022500"/>
    </source>
</evidence>
<feature type="transmembrane region" description="Helical" evidence="11">
    <location>
        <begin position="280"/>
        <end position="301"/>
    </location>
</feature>
<dbReference type="InterPro" id="IPR004089">
    <property type="entry name" value="MCPsignal_dom"/>
</dbReference>
<dbReference type="SMART" id="SM00304">
    <property type="entry name" value="HAMP"/>
    <property type="match status" value="1"/>
</dbReference>
<dbReference type="PROSITE" id="PS50111">
    <property type="entry name" value="CHEMOTAXIS_TRANSDUC_2"/>
    <property type="match status" value="1"/>
</dbReference>
<dbReference type="InterPro" id="IPR033479">
    <property type="entry name" value="dCache_1"/>
</dbReference>
<keyword evidence="4 11" id="KW-0812">Transmembrane</keyword>
<evidence type="ECO:0000256" key="4">
    <source>
        <dbReference type="ARBA" id="ARBA00022692"/>
    </source>
</evidence>
<evidence type="ECO:0000256" key="5">
    <source>
        <dbReference type="ARBA" id="ARBA00022989"/>
    </source>
</evidence>
<dbReference type="Pfam" id="PF02743">
    <property type="entry name" value="dCache_1"/>
    <property type="match status" value="1"/>
</dbReference>
<evidence type="ECO:0000256" key="2">
    <source>
        <dbReference type="ARBA" id="ARBA00022475"/>
    </source>
</evidence>
<keyword evidence="6 11" id="KW-0472">Membrane</keyword>
<dbReference type="Pfam" id="PF00672">
    <property type="entry name" value="HAMP"/>
    <property type="match status" value="1"/>
</dbReference>
<dbReference type="EMBL" id="CP069362">
    <property type="protein sequence ID" value="WGS64454.1"/>
    <property type="molecule type" value="Genomic_DNA"/>
</dbReference>
<dbReference type="PANTHER" id="PTHR32089:SF112">
    <property type="entry name" value="LYSOZYME-LIKE PROTEIN-RELATED"/>
    <property type="match status" value="1"/>
</dbReference>
<evidence type="ECO:0000256" key="11">
    <source>
        <dbReference type="SAM" id="Phobius"/>
    </source>
</evidence>
<feature type="domain" description="HAMP" evidence="13">
    <location>
        <begin position="303"/>
        <end position="355"/>
    </location>
</feature>
<gene>
    <name evidence="14" type="ORF">JRV97_08735</name>
</gene>
<organism evidence="14 15">
    <name type="scientific">Marinitoga aeolica</name>
    <dbReference type="NCBI Taxonomy" id="2809031"/>
    <lineage>
        <taxon>Bacteria</taxon>
        <taxon>Thermotogati</taxon>
        <taxon>Thermotogota</taxon>
        <taxon>Thermotogae</taxon>
        <taxon>Petrotogales</taxon>
        <taxon>Petrotogaceae</taxon>
        <taxon>Marinitoga</taxon>
    </lineage>
</organism>
<dbReference type="CDD" id="cd11386">
    <property type="entry name" value="MCP_signal"/>
    <property type="match status" value="1"/>
</dbReference>
<keyword evidence="5 11" id="KW-1133">Transmembrane helix</keyword>
<dbReference type="CDD" id="cd12913">
    <property type="entry name" value="PDC1_MCP_like"/>
    <property type="match status" value="1"/>
</dbReference>
<dbReference type="Gene3D" id="3.30.450.20">
    <property type="entry name" value="PAS domain"/>
    <property type="match status" value="2"/>
</dbReference>
<evidence type="ECO:0000259" key="13">
    <source>
        <dbReference type="PROSITE" id="PS50885"/>
    </source>
</evidence>
<dbReference type="Gene3D" id="1.10.287.950">
    <property type="entry name" value="Methyl-accepting chemotaxis protein"/>
    <property type="match status" value="1"/>
</dbReference>
<sequence>MKSLKSQMIWIIILISVVPMVVFTTISTYQNYNKAYNNITGHLEFSTKNRAEILKTYFKPIFDMADMLSDDANVKGAYSNKYNERTWLLKNFDNIVKKYGNFDAVYIGLKDKTMLMKPDVDLPAGYDPTIRPWYKSAIAKPGNVVVSEPYADASSGNILITVSKTVKDENGQIIGVLGIDLSIKNIVDSFLGDQIFEEEVPYIINEKGITLIHEDPDKWGLDVSSMEFFTNATSQSGVVEYTYNNVTKLAFYYKIPELGWTVYTAIPKAVIQNTVWKQTYIYIIIFGIIIILALVIGIMFVNNSIVKPISKMTQEMEKVGKGELNVRVELNSKNELGKLAQIMNQTIQSLALLVKKVKDSSETLIQTSTEVASAIDKSVSVNHNIFTEVEEINAKVQDASSSLEETTAGVEEIAAAAQSVSKSTQEVMERTTETSKLAKDGAKNVEEVKEKINDVNEKAKENAKTVKSLANETANIQEIVETINSITEQTNLLALNAAIEAARAGEAGKGFAVVADEIRKLAEESKKATEEIAIILGKIQESAKEVDIETENVVESITETNKMVFQIAEQFESITDKIEQISMMIDNTAASAEEQTASTEEIAAATDTANKAVLSVSEDVVSFKNEIAEQNKDFENVAKASKELSDLSEELNELIKQFKI</sequence>
<proteinExistence type="inferred from homology"/>
<dbReference type="RefSeq" id="WP_280998107.1">
    <property type="nucleotide sequence ID" value="NZ_CP069362.1"/>
</dbReference>
<name>A0ABY8PP99_9BACT</name>
<evidence type="ECO:0000256" key="8">
    <source>
        <dbReference type="ARBA" id="ARBA00029447"/>
    </source>
</evidence>
<keyword evidence="7 9" id="KW-0807">Transducer</keyword>
<keyword evidence="2" id="KW-1003">Cell membrane</keyword>
<evidence type="ECO:0000259" key="12">
    <source>
        <dbReference type="PROSITE" id="PS50111"/>
    </source>
</evidence>
<evidence type="ECO:0000256" key="10">
    <source>
        <dbReference type="SAM" id="Coils"/>
    </source>
</evidence>
<dbReference type="PANTHER" id="PTHR32089">
    <property type="entry name" value="METHYL-ACCEPTING CHEMOTAXIS PROTEIN MCPB"/>
    <property type="match status" value="1"/>
</dbReference>
<dbReference type="PROSITE" id="PS50885">
    <property type="entry name" value="HAMP"/>
    <property type="match status" value="1"/>
</dbReference>
<evidence type="ECO:0000313" key="15">
    <source>
        <dbReference type="Proteomes" id="UP001232493"/>
    </source>
</evidence>
<dbReference type="Proteomes" id="UP001232493">
    <property type="component" value="Chromosome"/>
</dbReference>
<feature type="domain" description="Methyl-accepting transducer" evidence="12">
    <location>
        <begin position="374"/>
        <end position="610"/>
    </location>
</feature>
<dbReference type="SUPFAM" id="SSF58104">
    <property type="entry name" value="Methyl-accepting chemotaxis protein (MCP) signaling domain"/>
    <property type="match status" value="1"/>
</dbReference>
<keyword evidence="15" id="KW-1185">Reference proteome</keyword>
<dbReference type="Gene3D" id="6.10.340.10">
    <property type="match status" value="1"/>
</dbReference>
<comment type="subcellular location">
    <subcellularLocation>
        <location evidence="1">Cell membrane</location>
        <topology evidence="1">Multi-pass membrane protein</topology>
    </subcellularLocation>
</comment>
<evidence type="ECO:0000256" key="1">
    <source>
        <dbReference type="ARBA" id="ARBA00004651"/>
    </source>
</evidence>
<protein>
    <submittedName>
        <fullName evidence="14">Methyl-accepting chemotaxis protein</fullName>
    </submittedName>
</protein>
<dbReference type="CDD" id="cd12912">
    <property type="entry name" value="PDC2_MCP_like"/>
    <property type="match status" value="1"/>
</dbReference>
<evidence type="ECO:0000256" key="9">
    <source>
        <dbReference type="PROSITE-ProRule" id="PRU00284"/>
    </source>
</evidence>
<dbReference type="InterPro" id="IPR029151">
    <property type="entry name" value="Sensor-like_sf"/>
</dbReference>
<evidence type="ECO:0000256" key="6">
    <source>
        <dbReference type="ARBA" id="ARBA00023136"/>
    </source>
</evidence>
<feature type="transmembrane region" description="Helical" evidence="11">
    <location>
        <begin position="9"/>
        <end position="29"/>
    </location>
</feature>
<feature type="coiled-coil region" evidence="10">
    <location>
        <begin position="438"/>
        <end position="489"/>
    </location>
</feature>
<keyword evidence="10" id="KW-0175">Coiled coil</keyword>
<accession>A0ABY8PP99</accession>
<dbReference type="SMART" id="SM00283">
    <property type="entry name" value="MA"/>
    <property type="match status" value="1"/>
</dbReference>
<dbReference type="CDD" id="cd06225">
    <property type="entry name" value="HAMP"/>
    <property type="match status" value="1"/>
</dbReference>
<evidence type="ECO:0000313" key="14">
    <source>
        <dbReference type="EMBL" id="WGS64454.1"/>
    </source>
</evidence>
<comment type="similarity">
    <text evidence="8">Belongs to the methyl-accepting chemotaxis (MCP) protein family.</text>
</comment>
<keyword evidence="3" id="KW-0145">Chemotaxis</keyword>
<dbReference type="SUPFAM" id="SSF103190">
    <property type="entry name" value="Sensory domain-like"/>
    <property type="match status" value="1"/>
</dbReference>
<reference evidence="14 15" key="1">
    <citation type="submission" date="2021-02" db="EMBL/GenBank/DDBJ databases">
        <title>Characterization of Marinitoga sp. nov. str. BP5-C20A.</title>
        <authorList>
            <person name="Erauso G."/>
            <person name="Postec A."/>
        </authorList>
    </citation>
    <scope>NUCLEOTIDE SEQUENCE [LARGE SCALE GENOMIC DNA]</scope>
    <source>
        <strain evidence="14 15">BP5-C20A</strain>
    </source>
</reference>
<evidence type="ECO:0000256" key="7">
    <source>
        <dbReference type="ARBA" id="ARBA00023224"/>
    </source>
</evidence>
<dbReference type="InterPro" id="IPR003660">
    <property type="entry name" value="HAMP_dom"/>
</dbReference>
<dbReference type="Pfam" id="PF00015">
    <property type="entry name" value="MCPsignal"/>
    <property type="match status" value="1"/>
</dbReference>